<evidence type="ECO:0000313" key="2">
    <source>
        <dbReference type="EMBL" id="PHO16214.1"/>
    </source>
</evidence>
<reference evidence="2" key="2">
    <citation type="submission" date="2017-09" db="EMBL/GenBank/DDBJ databases">
        <authorList>
            <person name="Perez-Cataluna A."/>
            <person name="Figueras M.J."/>
            <person name="Salas-Masso N."/>
        </authorList>
    </citation>
    <scope>NUCLEOTIDE SEQUENCE</scope>
    <source>
        <strain evidence="2">CECT 7727</strain>
    </source>
</reference>
<dbReference type="Proteomes" id="UP000224740">
    <property type="component" value="Unassembled WGS sequence"/>
</dbReference>
<keyword evidence="3" id="KW-1185">Reference proteome</keyword>
<reference evidence="1 4" key="3">
    <citation type="submission" date="2018-08" db="EMBL/GenBank/DDBJ databases">
        <title>Complete genome of the Arcobacter marinus type strain JCM 15502.</title>
        <authorList>
            <person name="Miller W.G."/>
            <person name="Yee E."/>
            <person name="Huynh S."/>
            <person name="Parker C.T."/>
        </authorList>
    </citation>
    <scope>NUCLEOTIDE SEQUENCE [LARGE SCALE GENOMIC DNA]</scope>
    <source>
        <strain evidence="1 4">JCM 15502</strain>
    </source>
</reference>
<dbReference type="EMBL" id="NXAO01000012">
    <property type="protein sequence ID" value="PHO16214.1"/>
    <property type="molecule type" value="Genomic_DNA"/>
</dbReference>
<accession>A0A347TLG9</accession>
<dbReference type="RefSeq" id="WP_099310234.1">
    <property type="nucleotide sequence ID" value="NZ_CP032101.1"/>
</dbReference>
<proteinExistence type="predicted"/>
<dbReference type="Proteomes" id="UP000264693">
    <property type="component" value="Chromosome"/>
</dbReference>
<dbReference type="Pfam" id="PF11342">
    <property type="entry name" value="DUF3144"/>
    <property type="match status" value="1"/>
</dbReference>
<organism evidence="1 4">
    <name type="scientific">Malaciobacter marinus</name>
    <dbReference type="NCBI Taxonomy" id="505249"/>
    <lineage>
        <taxon>Bacteria</taxon>
        <taxon>Pseudomonadati</taxon>
        <taxon>Campylobacterota</taxon>
        <taxon>Epsilonproteobacteria</taxon>
        <taxon>Campylobacterales</taxon>
        <taxon>Arcobacteraceae</taxon>
        <taxon>Malaciobacter</taxon>
    </lineage>
</organism>
<dbReference type="InterPro" id="IPR021490">
    <property type="entry name" value="DUF3144"/>
</dbReference>
<name>A0A347TLG9_9BACT</name>
<evidence type="ECO:0000313" key="4">
    <source>
        <dbReference type="Proteomes" id="UP000264693"/>
    </source>
</evidence>
<sequence length="94" mass="10914">MNNKEAFVQRADEHIILANKQMSEKMITPGEASASFMYGLARFNAWVAATDFDSAQDMKDSKEEIIEYFTKEYKNLLAQHIDEHIESFDFTNKK</sequence>
<dbReference type="AlphaFoldDB" id="A0A347TLG9"/>
<protein>
    <submittedName>
        <fullName evidence="1">DUF3144 domain-containing protein</fullName>
    </submittedName>
</protein>
<reference evidence="3" key="1">
    <citation type="submission" date="2017-09" db="EMBL/GenBank/DDBJ databases">
        <title>Arcobacter canalis sp. nov., a new species isolated from a water canal contaminated with urban sewage.</title>
        <authorList>
            <person name="Perez-Cataluna A."/>
            <person name="Salas-Masso N."/>
            <person name="Figueras M.J."/>
        </authorList>
    </citation>
    <scope>NUCLEOTIDE SEQUENCE [LARGE SCALE GENOMIC DNA]</scope>
    <source>
        <strain evidence="3">CECT 7727</strain>
    </source>
</reference>
<evidence type="ECO:0000313" key="3">
    <source>
        <dbReference type="Proteomes" id="UP000224740"/>
    </source>
</evidence>
<gene>
    <name evidence="1" type="ORF">AMRN_1716</name>
    <name evidence="2" type="ORF">CPH92_02615</name>
</gene>
<dbReference type="KEGG" id="amar:AMRN_1716"/>
<dbReference type="EMBL" id="CP032101">
    <property type="protein sequence ID" value="AXX87447.1"/>
    <property type="molecule type" value="Genomic_DNA"/>
</dbReference>
<evidence type="ECO:0000313" key="1">
    <source>
        <dbReference type="EMBL" id="AXX87447.1"/>
    </source>
</evidence>
<dbReference type="Gene3D" id="1.10.287.3020">
    <property type="match status" value="1"/>
</dbReference>